<dbReference type="EMBL" id="CM011688">
    <property type="protein sequence ID" value="TMS10099.1"/>
    <property type="molecule type" value="Genomic_DNA"/>
</dbReference>
<comment type="caution">
    <text evidence="1">The sequence shown here is derived from an EMBL/GenBank/DDBJ whole genome shotgun (WGS) entry which is preliminary data.</text>
</comment>
<gene>
    <name evidence="1" type="ORF">E3U43_002758</name>
</gene>
<keyword evidence="2" id="KW-1185">Reference proteome</keyword>
<protein>
    <submittedName>
        <fullName evidence="1">Uncharacterized protein</fullName>
    </submittedName>
</protein>
<reference evidence="1" key="1">
    <citation type="submission" date="2018-11" db="EMBL/GenBank/DDBJ databases">
        <title>The sequence and de novo assembly of Larimichthys crocea genome using PacBio and Hi-C technologies.</title>
        <authorList>
            <person name="Xu P."/>
            <person name="Chen B."/>
            <person name="Zhou Z."/>
            <person name="Ke Q."/>
            <person name="Wu Y."/>
            <person name="Bai H."/>
            <person name="Pu F."/>
        </authorList>
    </citation>
    <scope>NUCLEOTIDE SEQUENCE</scope>
    <source>
        <tissue evidence="1">Muscle</tissue>
    </source>
</reference>
<dbReference type="Proteomes" id="UP000793456">
    <property type="component" value="Chromosome XV"/>
</dbReference>
<proteinExistence type="predicted"/>
<name>A0ACD3QUE2_LARCR</name>
<feature type="non-terminal residue" evidence="1">
    <location>
        <position position="84"/>
    </location>
</feature>
<organism evidence="1 2">
    <name type="scientific">Larimichthys crocea</name>
    <name type="common">Large yellow croaker</name>
    <name type="synonym">Pseudosciaena crocea</name>
    <dbReference type="NCBI Taxonomy" id="215358"/>
    <lineage>
        <taxon>Eukaryota</taxon>
        <taxon>Metazoa</taxon>
        <taxon>Chordata</taxon>
        <taxon>Craniata</taxon>
        <taxon>Vertebrata</taxon>
        <taxon>Euteleostomi</taxon>
        <taxon>Actinopterygii</taxon>
        <taxon>Neopterygii</taxon>
        <taxon>Teleostei</taxon>
        <taxon>Neoteleostei</taxon>
        <taxon>Acanthomorphata</taxon>
        <taxon>Eupercaria</taxon>
        <taxon>Sciaenidae</taxon>
        <taxon>Larimichthys</taxon>
    </lineage>
</organism>
<sequence length="84" mass="9144">MGAGLRLVILLLFLLSCWQLTAAKEGKSTKKGKKGKQVVCPSQLSPEDLAQVPANSTSNILNRLMVSYDPRIRPNFQGNAINCT</sequence>
<accession>A0ACD3QUE2</accession>
<evidence type="ECO:0000313" key="1">
    <source>
        <dbReference type="EMBL" id="TMS10099.1"/>
    </source>
</evidence>
<evidence type="ECO:0000313" key="2">
    <source>
        <dbReference type="Proteomes" id="UP000793456"/>
    </source>
</evidence>